<dbReference type="InterPro" id="IPR032710">
    <property type="entry name" value="NTF2-like_dom_sf"/>
</dbReference>
<keyword evidence="2" id="KW-1185">Reference proteome</keyword>
<proteinExistence type="predicted"/>
<protein>
    <recommendedName>
        <fullName evidence="3">SnoaL-like domain-containing protein</fullName>
    </recommendedName>
</protein>
<evidence type="ECO:0008006" key="3">
    <source>
        <dbReference type="Google" id="ProtNLM"/>
    </source>
</evidence>
<dbReference type="SUPFAM" id="SSF54427">
    <property type="entry name" value="NTF2-like"/>
    <property type="match status" value="1"/>
</dbReference>
<sequence length="102" mass="10901">MASIPGNSPLSLWSCDAPRRPLAQHGADRPLALGERTPVAHHVTDVVVTERDGSVFAHAKGIGVMANGTCDSVTYQDTVVRGQHGWRISPRGLIARRAPLGR</sequence>
<dbReference type="RefSeq" id="WP_344430340.1">
    <property type="nucleotide sequence ID" value="NZ_BAAANN010000047.1"/>
</dbReference>
<organism evidence="1 2">
    <name type="scientific">Amycolatopsis minnesotensis</name>
    <dbReference type="NCBI Taxonomy" id="337894"/>
    <lineage>
        <taxon>Bacteria</taxon>
        <taxon>Bacillati</taxon>
        <taxon>Actinomycetota</taxon>
        <taxon>Actinomycetes</taxon>
        <taxon>Pseudonocardiales</taxon>
        <taxon>Pseudonocardiaceae</taxon>
        <taxon>Amycolatopsis</taxon>
    </lineage>
</organism>
<reference evidence="2" key="1">
    <citation type="journal article" date="2019" name="Int. J. Syst. Evol. Microbiol.">
        <title>The Global Catalogue of Microorganisms (GCM) 10K type strain sequencing project: providing services to taxonomists for standard genome sequencing and annotation.</title>
        <authorList>
            <consortium name="The Broad Institute Genomics Platform"/>
            <consortium name="The Broad Institute Genome Sequencing Center for Infectious Disease"/>
            <person name="Wu L."/>
            <person name="Ma J."/>
        </authorList>
    </citation>
    <scope>NUCLEOTIDE SEQUENCE [LARGE SCALE GENOMIC DNA]</scope>
    <source>
        <strain evidence="2">JCM 14545</strain>
    </source>
</reference>
<dbReference type="Proteomes" id="UP001501116">
    <property type="component" value="Unassembled WGS sequence"/>
</dbReference>
<dbReference type="EMBL" id="BAAANN010000047">
    <property type="protein sequence ID" value="GAA1987918.1"/>
    <property type="molecule type" value="Genomic_DNA"/>
</dbReference>
<name>A0ABP5E0C5_9PSEU</name>
<evidence type="ECO:0000313" key="1">
    <source>
        <dbReference type="EMBL" id="GAA1987918.1"/>
    </source>
</evidence>
<gene>
    <name evidence="1" type="ORF">GCM10009754_77510</name>
</gene>
<comment type="caution">
    <text evidence="1">The sequence shown here is derived from an EMBL/GenBank/DDBJ whole genome shotgun (WGS) entry which is preliminary data.</text>
</comment>
<accession>A0ABP5E0C5</accession>
<evidence type="ECO:0000313" key="2">
    <source>
        <dbReference type="Proteomes" id="UP001501116"/>
    </source>
</evidence>